<dbReference type="AlphaFoldDB" id="A0A0N5AMU7"/>
<organism evidence="2 3">
    <name type="scientific">Syphacia muris</name>
    <dbReference type="NCBI Taxonomy" id="451379"/>
    <lineage>
        <taxon>Eukaryota</taxon>
        <taxon>Metazoa</taxon>
        <taxon>Ecdysozoa</taxon>
        <taxon>Nematoda</taxon>
        <taxon>Chromadorea</taxon>
        <taxon>Rhabditida</taxon>
        <taxon>Spirurina</taxon>
        <taxon>Oxyuridomorpha</taxon>
        <taxon>Oxyuroidea</taxon>
        <taxon>Oxyuridae</taxon>
        <taxon>Syphacia</taxon>
    </lineage>
</organism>
<name>A0A0N5AMU7_9BILA</name>
<evidence type="ECO:0000313" key="2">
    <source>
        <dbReference type="Proteomes" id="UP000046393"/>
    </source>
</evidence>
<reference evidence="3" key="1">
    <citation type="submission" date="2017-02" db="UniProtKB">
        <authorList>
            <consortium name="WormBaseParasite"/>
        </authorList>
    </citation>
    <scope>IDENTIFICATION</scope>
</reference>
<evidence type="ECO:0000313" key="3">
    <source>
        <dbReference type="WBParaSite" id="SMUV_0000591601-mRNA-1"/>
    </source>
</evidence>
<feature type="chain" id="PRO_5005893238" evidence="1">
    <location>
        <begin position="24"/>
        <end position="71"/>
    </location>
</feature>
<dbReference type="WBParaSite" id="SMUV_0000591601-mRNA-1">
    <property type="protein sequence ID" value="SMUV_0000591601-mRNA-1"/>
    <property type="gene ID" value="SMUV_0000591601"/>
</dbReference>
<proteinExistence type="predicted"/>
<protein>
    <submittedName>
        <fullName evidence="3">Uncharacterized protein</fullName>
    </submittedName>
</protein>
<evidence type="ECO:0000256" key="1">
    <source>
        <dbReference type="SAM" id="SignalP"/>
    </source>
</evidence>
<keyword evidence="1" id="KW-0732">Signal</keyword>
<accession>A0A0N5AMU7</accession>
<keyword evidence="2" id="KW-1185">Reference proteome</keyword>
<dbReference type="Proteomes" id="UP000046393">
    <property type="component" value="Unplaced"/>
</dbReference>
<feature type="signal peptide" evidence="1">
    <location>
        <begin position="1"/>
        <end position="23"/>
    </location>
</feature>
<sequence length="71" mass="8214">MHYKALLLLLLTLLTTLNVQIFAHPQIQIPGDIDFQLRRNPGYLCYGYRISDGYEIRCAGQTFKILWSAIN</sequence>